<dbReference type="Pfam" id="PF00982">
    <property type="entry name" value="Glyco_transf_20"/>
    <property type="match status" value="1"/>
</dbReference>
<dbReference type="PANTHER" id="PTHR10788">
    <property type="entry name" value="TREHALOSE-6-PHOSPHATE SYNTHASE"/>
    <property type="match status" value="1"/>
</dbReference>
<dbReference type="Gene3D" id="3.40.50.2000">
    <property type="entry name" value="Glycogen Phosphorylase B"/>
    <property type="match status" value="2"/>
</dbReference>
<reference evidence="2" key="1">
    <citation type="submission" date="2020-10" db="EMBL/GenBank/DDBJ databases">
        <title>Ca. Dormibacterota MAGs.</title>
        <authorList>
            <person name="Montgomery K."/>
        </authorList>
    </citation>
    <scope>NUCLEOTIDE SEQUENCE [LARGE SCALE GENOMIC DNA]</scope>
    <source>
        <strain evidence="2">SC8812_S17_10</strain>
    </source>
</reference>
<evidence type="ECO:0000313" key="3">
    <source>
        <dbReference type="Proteomes" id="UP000612893"/>
    </source>
</evidence>
<dbReference type="GO" id="GO:0005992">
    <property type="term" value="P:trehalose biosynthetic process"/>
    <property type="evidence" value="ECO:0007669"/>
    <property type="project" value="InterPro"/>
</dbReference>
<dbReference type="AlphaFoldDB" id="A0A934N2P3"/>
<organism evidence="2 3">
    <name type="scientific">Candidatus Nephthysia bennettiae</name>
    <dbReference type="NCBI Taxonomy" id="3127016"/>
    <lineage>
        <taxon>Bacteria</taxon>
        <taxon>Bacillati</taxon>
        <taxon>Candidatus Dormiibacterota</taxon>
        <taxon>Candidatus Dormibacteria</taxon>
        <taxon>Candidatus Dormibacterales</taxon>
        <taxon>Candidatus Dormibacteraceae</taxon>
        <taxon>Candidatus Nephthysia</taxon>
    </lineage>
</organism>
<comment type="caution">
    <text evidence="2">The sequence shown here is derived from an EMBL/GenBank/DDBJ whole genome shotgun (WGS) entry which is preliminary data.</text>
</comment>
<dbReference type="CDD" id="cd03788">
    <property type="entry name" value="GT20_TPS"/>
    <property type="match status" value="1"/>
</dbReference>
<dbReference type="InterPro" id="IPR001830">
    <property type="entry name" value="Glyco_trans_20"/>
</dbReference>
<dbReference type="GO" id="GO:0003825">
    <property type="term" value="F:alpha,alpha-trehalose-phosphate synthase (UDP-forming) activity"/>
    <property type="evidence" value="ECO:0007669"/>
    <property type="project" value="TreeGrafter"/>
</dbReference>
<keyword evidence="3" id="KW-1185">Reference proteome</keyword>
<proteinExistence type="inferred from homology"/>
<sequence>MSIANKTSIREYTGRVLGPWSPIVASNRAPFEPGPRGTMRRGAGGLVTAMLTVADATASPWVAVARSPAEREHAAAGKSIEVPGLRGPIQLHYVQVEPEAYRRHYSVIANPLIWFLQHYLWDLTHEPLIDEAIWAAWETGYVVVNRLLAEKVVEVARRAPRTPLVMTQDYQLYLAPRRIRQLLPEATLQHFTHIPWPTPNYWKVLPRGIRDAILEGLLANDIVGFQTSLDVRNFLMSAEELLGLRVDHRERAVLYAGRVVWARSYPVSIDVPMMERMAASLAVEKEAEELRSDRPEKLIVRVDRTDPTKNIVRGFLAYEQLLREHPELHRKVAFWAFLQPSRQDIVAYRDYVESIQRTSARINARFGQRGWTPIRVEFAENLRRAVAAYREFDVMLVNPIYDGMNLVAKEGMMVNERDGVLVLSENAGAHEELGEWSLTINPFDVGQTADALHTALTMPQRARQQMGDSIRQVVRANDIGRWISLQIRDLRDLLTQPAQAND</sequence>
<accession>A0A934N2P3</accession>
<comment type="similarity">
    <text evidence="1">Belongs to the glycosyltransferase 20 family.</text>
</comment>
<protein>
    <submittedName>
        <fullName evidence="2">Trehalose-6-phosphate synthase</fullName>
    </submittedName>
</protein>
<evidence type="ECO:0000313" key="2">
    <source>
        <dbReference type="EMBL" id="MBJ7598265.1"/>
    </source>
</evidence>
<dbReference type="PANTHER" id="PTHR10788:SF106">
    <property type="entry name" value="BCDNA.GH08860"/>
    <property type="match status" value="1"/>
</dbReference>
<dbReference type="SUPFAM" id="SSF53756">
    <property type="entry name" value="UDP-Glycosyltransferase/glycogen phosphorylase"/>
    <property type="match status" value="1"/>
</dbReference>
<dbReference type="EMBL" id="JAEKNR010000101">
    <property type="protein sequence ID" value="MBJ7598265.1"/>
    <property type="molecule type" value="Genomic_DNA"/>
</dbReference>
<name>A0A934N2P3_9BACT</name>
<dbReference type="Proteomes" id="UP000612893">
    <property type="component" value="Unassembled WGS sequence"/>
</dbReference>
<gene>
    <name evidence="2" type="ORF">JF922_09295</name>
</gene>
<evidence type="ECO:0000256" key="1">
    <source>
        <dbReference type="ARBA" id="ARBA00008799"/>
    </source>
</evidence>
<dbReference type="RefSeq" id="WP_338201130.1">
    <property type="nucleotide sequence ID" value="NZ_JAEKNR010000101.1"/>
</dbReference>